<feature type="compositionally biased region" description="Basic and acidic residues" evidence="1">
    <location>
        <begin position="32"/>
        <end position="42"/>
    </location>
</feature>
<accession>A0A401RQV1</accession>
<keyword evidence="3" id="KW-1185">Reference proteome</keyword>
<comment type="caution">
    <text evidence="2">The sequence shown here is derived from an EMBL/GenBank/DDBJ whole genome shotgun (WGS) entry which is preliminary data.</text>
</comment>
<dbReference type="Proteomes" id="UP000287033">
    <property type="component" value="Unassembled WGS sequence"/>
</dbReference>
<name>A0A401RQV1_CHIPU</name>
<feature type="region of interest" description="Disordered" evidence="1">
    <location>
        <begin position="11"/>
        <end position="61"/>
    </location>
</feature>
<protein>
    <submittedName>
        <fullName evidence="2">Uncharacterized protein</fullName>
    </submittedName>
</protein>
<dbReference type="EMBL" id="BEZZ01001656">
    <property type="protein sequence ID" value="GCC20040.1"/>
    <property type="molecule type" value="Genomic_DNA"/>
</dbReference>
<reference evidence="2 3" key="1">
    <citation type="journal article" date="2018" name="Nat. Ecol. Evol.">
        <title>Shark genomes provide insights into elasmobranch evolution and the origin of vertebrates.</title>
        <authorList>
            <person name="Hara Y"/>
            <person name="Yamaguchi K"/>
            <person name="Onimaru K"/>
            <person name="Kadota M"/>
            <person name="Koyanagi M"/>
            <person name="Keeley SD"/>
            <person name="Tatsumi K"/>
            <person name="Tanaka K"/>
            <person name="Motone F"/>
            <person name="Kageyama Y"/>
            <person name="Nozu R"/>
            <person name="Adachi N"/>
            <person name="Nishimura O"/>
            <person name="Nakagawa R"/>
            <person name="Tanegashima C"/>
            <person name="Kiyatake I"/>
            <person name="Matsumoto R"/>
            <person name="Murakumo K"/>
            <person name="Nishida K"/>
            <person name="Terakita A"/>
            <person name="Kuratani S"/>
            <person name="Sato K"/>
            <person name="Hyodo S Kuraku.S."/>
        </authorList>
    </citation>
    <scope>NUCLEOTIDE SEQUENCE [LARGE SCALE GENOMIC DNA]</scope>
</reference>
<gene>
    <name evidence="2" type="ORF">chiPu_0018699</name>
</gene>
<evidence type="ECO:0000313" key="2">
    <source>
        <dbReference type="EMBL" id="GCC20040.1"/>
    </source>
</evidence>
<organism evidence="2 3">
    <name type="scientific">Chiloscyllium punctatum</name>
    <name type="common">Brownbanded bambooshark</name>
    <name type="synonym">Hemiscyllium punctatum</name>
    <dbReference type="NCBI Taxonomy" id="137246"/>
    <lineage>
        <taxon>Eukaryota</taxon>
        <taxon>Metazoa</taxon>
        <taxon>Chordata</taxon>
        <taxon>Craniata</taxon>
        <taxon>Vertebrata</taxon>
        <taxon>Chondrichthyes</taxon>
        <taxon>Elasmobranchii</taxon>
        <taxon>Galeomorphii</taxon>
        <taxon>Galeoidea</taxon>
        <taxon>Orectolobiformes</taxon>
        <taxon>Hemiscylliidae</taxon>
        <taxon>Chiloscyllium</taxon>
    </lineage>
</organism>
<proteinExistence type="predicted"/>
<dbReference type="AlphaFoldDB" id="A0A401RQV1"/>
<sequence>MWQRCLVTAARAGGRPRAMRERRRRRVSSSRAGERRAAEPSKCRGGGSARGRGRVRPDLGKCQGESEGLMMKLVGIPALGKQGIRQVLGTDAYPPLSRLLADVPHQNPAAT</sequence>
<evidence type="ECO:0000313" key="3">
    <source>
        <dbReference type="Proteomes" id="UP000287033"/>
    </source>
</evidence>
<evidence type="ECO:0000256" key="1">
    <source>
        <dbReference type="SAM" id="MobiDB-lite"/>
    </source>
</evidence>